<keyword evidence="5" id="KW-1185">Reference proteome</keyword>
<accession>A0ABV5AF58</accession>
<dbReference type="InterPro" id="IPR001647">
    <property type="entry name" value="HTH_TetR"/>
</dbReference>
<sequence length="208" mass="23611">MREPLSKLARREAIYQAAISLFETKGYENVTIQDVVAKCNVARGTFYLHFDSLETLLITWFDDVTEQTWARMRPYLEDLSIPFETCTRQVIHEVFALFTENPSMSKAFYCGGGETFMRRRHEAMFGKLGGKLLEALTIRHPDNHRRMTWTVAMLISLVSDMSNYASQNIAASDLQLLEDEVANFAIAGLKANLAFDQPPLDHHSGIDG</sequence>
<protein>
    <submittedName>
        <fullName evidence="4">TetR/AcrR family transcriptional regulator</fullName>
    </submittedName>
</protein>
<dbReference type="InterPro" id="IPR009057">
    <property type="entry name" value="Homeodomain-like_sf"/>
</dbReference>
<proteinExistence type="predicted"/>
<dbReference type="RefSeq" id="WP_275473654.1">
    <property type="nucleotide sequence ID" value="NZ_CP162940.1"/>
</dbReference>
<dbReference type="Gene3D" id="1.10.357.10">
    <property type="entry name" value="Tetracycline Repressor, domain 2"/>
    <property type="match status" value="1"/>
</dbReference>
<evidence type="ECO:0000313" key="5">
    <source>
        <dbReference type="Proteomes" id="UP001579974"/>
    </source>
</evidence>
<dbReference type="PROSITE" id="PS50977">
    <property type="entry name" value="HTH_TETR_2"/>
    <property type="match status" value="1"/>
</dbReference>
<evidence type="ECO:0000259" key="3">
    <source>
        <dbReference type="PROSITE" id="PS50977"/>
    </source>
</evidence>
<dbReference type="PANTHER" id="PTHR43479">
    <property type="entry name" value="ACREF/ENVCD OPERON REPRESSOR-RELATED"/>
    <property type="match status" value="1"/>
</dbReference>
<name>A0ABV5AF58_9BACL</name>
<reference evidence="4 5" key="1">
    <citation type="journal article" date="2024" name="Int. J. Mol. Sci.">
        <title>Exploration of Alicyclobacillus spp. Genome in Search of Antibiotic Resistance.</title>
        <authorList>
            <person name="Bucka-Kolendo J."/>
            <person name="Kiousi D.E."/>
            <person name="Dekowska A."/>
            <person name="Mikolajczuk-Szczyrba A."/>
            <person name="Karadedos D.M."/>
            <person name="Michael P."/>
            <person name="Galanis A."/>
            <person name="Sokolowska B."/>
        </authorList>
    </citation>
    <scope>NUCLEOTIDE SEQUENCE [LARGE SCALE GENOMIC DNA]</scope>
    <source>
        <strain evidence="4 5">KKP 3000</strain>
    </source>
</reference>
<evidence type="ECO:0000256" key="2">
    <source>
        <dbReference type="PROSITE-ProRule" id="PRU00335"/>
    </source>
</evidence>
<dbReference type="PANTHER" id="PTHR43479:SF11">
    <property type="entry name" value="ACREF_ENVCD OPERON REPRESSOR-RELATED"/>
    <property type="match status" value="1"/>
</dbReference>
<dbReference type="Proteomes" id="UP001579974">
    <property type="component" value="Unassembled WGS sequence"/>
</dbReference>
<dbReference type="Pfam" id="PF00440">
    <property type="entry name" value="TetR_N"/>
    <property type="match status" value="1"/>
</dbReference>
<dbReference type="InterPro" id="IPR050624">
    <property type="entry name" value="HTH-type_Tx_Regulator"/>
</dbReference>
<dbReference type="SUPFAM" id="SSF46689">
    <property type="entry name" value="Homeodomain-like"/>
    <property type="match status" value="1"/>
</dbReference>
<feature type="domain" description="HTH tetR-type" evidence="3">
    <location>
        <begin position="8"/>
        <end position="68"/>
    </location>
</feature>
<dbReference type="PRINTS" id="PR00455">
    <property type="entry name" value="HTHTETR"/>
</dbReference>
<organism evidence="4 5">
    <name type="scientific">Alicyclobacillus fastidiosus</name>
    <dbReference type="NCBI Taxonomy" id="392011"/>
    <lineage>
        <taxon>Bacteria</taxon>
        <taxon>Bacillati</taxon>
        <taxon>Bacillota</taxon>
        <taxon>Bacilli</taxon>
        <taxon>Bacillales</taxon>
        <taxon>Alicyclobacillaceae</taxon>
        <taxon>Alicyclobacillus</taxon>
    </lineage>
</organism>
<feature type="DNA-binding region" description="H-T-H motif" evidence="2">
    <location>
        <begin position="31"/>
        <end position="50"/>
    </location>
</feature>
<evidence type="ECO:0000313" key="4">
    <source>
        <dbReference type="EMBL" id="MFB5190292.1"/>
    </source>
</evidence>
<keyword evidence="1 2" id="KW-0238">DNA-binding</keyword>
<comment type="caution">
    <text evidence="4">The sequence shown here is derived from an EMBL/GenBank/DDBJ whole genome shotgun (WGS) entry which is preliminary data.</text>
</comment>
<evidence type="ECO:0000256" key="1">
    <source>
        <dbReference type="ARBA" id="ARBA00023125"/>
    </source>
</evidence>
<gene>
    <name evidence="4" type="ORF">KKP3000_003737</name>
</gene>
<dbReference type="EMBL" id="JBDXSU010000005">
    <property type="protein sequence ID" value="MFB5190292.1"/>
    <property type="molecule type" value="Genomic_DNA"/>
</dbReference>